<feature type="compositionally biased region" description="Low complexity" evidence="1">
    <location>
        <begin position="71"/>
        <end position="81"/>
    </location>
</feature>
<feature type="compositionally biased region" description="Polar residues" evidence="1">
    <location>
        <begin position="37"/>
        <end position="47"/>
    </location>
</feature>
<feature type="region of interest" description="Disordered" evidence="1">
    <location>
        <begin position="1"/>
        <end position="117"/>
    </location>
</feature>
<comment type="caution">
    <text evidence="2">The sequence shown here is derived from an EMBL/GenBank/DDBJ whole genome shotgun (WGS) entry which is preliminary data.</text>
</comment>
<proteinExistence type="predicted"/>
<dbReference type="EMBL" id="MEWR01000006">
    <property type="protein sequence ID" value="OGC82450.1"/>
    <property type="molecule type" value="Genomic_DNA"/>
</dbReference>
<name>A0A1F4XLF1_9BACT</name>
<gene>
    <name evidence="2" type="ORF">A2V81_00070</name>
</gene>
<sequence length="195" mass="20226">MDPEVSRQQGSQTLQSVDLDEASDRQNVRSQLGGMSGESSNPNGADTSSFGGFSPPSGITTTQAGGGSTGASGSQRSASRADPLGGNASSGDEAQSTVSRDGTLPAGSLDATSGEPVGLGTLVVDRFSRDVVASWYNSLAAMTALRTQIVNRQTQRIADKIDEVNDTHRSLNQNLTNLIRTMNQVLMQLPTIPGA</sequence>
<evidence type="ECO:0000313" key="3">
    <source>
        <dbReference type="Proteomes" id="UP000177614"/>
    </source>
</evidence>
<dbReference type="Proteomes" id="UP000177614">
    <property type="component" value="Unassembled WGS sequence"/>
</dbReference>
<feature type="compositionally biased region" description="Polar residues" evidence="1">
    <location>
        <begin position="87"/>
        <end position="100"/>
    </location>
</feature>
<feature type="compositionally biased region" description="Polar residues" evidence="1">
    <location>
        <begin position="1"/>
        <end position="16"/>
    </location>
</feature>
<dbReference type="AlphaFoldDB" id="A0A1F4XLF1"/>
<feature type="compositionally biased region" description="Low complexity" evidence="1">
    <location>
        <begin position="48"/>
        <end position="63"/>
    </location>
</feature>
<organism evidence="2 3">
    <name type="scientific">Candidatus Abawacabacteria bacterium RBG_16_42_10</name>
    <dbReference type="NCBI Taxonomy" id="1817814"/>
    <lineage>
        <taxon>Bacteria</taxon>
        <taxon>Candidatus Abawacaibacteriota</taxon>
    </lineage>
</organism>
<evidence type="ECO:0000256" key="1">
    <source>
        <dbReference type="SAM" id="MobiDB-lite"/>
    </source>
</evidence>
<reference evidence="2 3" key="1">
    <citation type="journal article" date="2016" name="Nat. Commun.">
        <title>Thousands of microbial genomes shed light on interconnected biogeochemical processes in an aquifer system.</title>
        <authorList>
            <person name="Anantharaman K."/>
            <person name="Brown C.T."/>
            <person name="Hug L.A."/>
            <person name="Sharon I."/>
            <person name="Castelle C.J."/>
            <person name="Probst A.J."/>
            <person name="Thomas B.C."/>
            <person name="Singh A."/>
            <person name="Wilkins M.J."/>
            <person name="Karaoz U."/>
            <person name="Brodie E.L."/>
            <person name="Williams K.H."/>
            <person name="Hubbard S.S."/>
            <person name="Banfield J.F."/>
        </authorList>
    </citation>
    <scope>NUCLEOTIDE SEQUENCE [LARGE SCALE GENOMIC DNA]</scope>
</reference>
<evidence type="ECO:0000313" key="2">
    <source>
        <dbReference type="EMBL" id="OGC82450.1"/>
    </source>
</evidence>
<accession>A0A1F4XLF1</accession>
<dbReference type="STRING" id="1817814.A2V81_00070"/>
<protein>
    <submittedName>
        <fullName evidence="2">Uncharacterized protein</fullName>
    </submittedName>
</protein>